<evidence type="ECO:0000256" key="1">
    <source>
        <dbReference type="ARBA" id="ARBA00004141"/>
    </source>
</evidence>
<keyword evidence="4" id="KW-0813">Transport</keyword>
<dbReference type="InterPro" id="IPR038770">
    <property type="entry name" value="Na+/solute_symporter_sf"/>
</dbReference>
<feature type="transmembrane region" description="Helical" evidence="7">
    <location>
        <begin position="128"/>
        <end position="154"/>
    </location>
</feature>
<dbReference type="InterPro" id="IPR004710">
    <property type="entry name" value="Bilac:Na_transpt"/>
</dbReference>
<dbReference type="Gene3D" id="1.20.1530.20">
    <property type="match status" value="1"/>
</dbReference>
<sequence>MEDNIEGSKQPLRSPDVSFLTPLLLPFLLGIIYPTQSGRNLYYIYSSLLISHSPDHTTCTEQLWSHCRRPVGLGAGMLSQFLLLPLLGFGITRTFGLSAAHSTGVLVISSSPGGVLSNTFAYFCDGDLALSVAMTTASTLLALGFIPLNIWLYGRGLETASLVIPYGKIATSLVYVTAPVALGVLIKLRLPRVANVITKVGSWSGFGMVALCIVLEFFLFPDMFSGAPWQLYVGVVLLPASGLAVGYLLARVCRQTAPACRTVAIECGVQNVPLALTVVSLSFAAKSENGVGLVASRTTADGDARSNTSR</sequence>
<evidence type="ECO:0000256" key="3">
    <source>
        <dbReference type="ARBA" id="ARBA00022692"/>
    </source>
</evidence>
<feature type="transmembrane region" description="Helical" evidence="7">
    <location>
        <begin position="97"/>
        <end position="116"/>
    </location>
</feature>
<keyword evidence="6 7" id="KW-0472">Membrane</keyword>
<evidence type="ECO:0000256" key="5">
    <source>
        <dbReference type="ARBA" id="ARBA00022989"/>
    </source>
</evidence>
<evidence type="ECO:0000256" key="6">
    <source>
        <dbReference type="ARBA" id="ARBA00023136"/>
    </source>
</evidence>
<feature type="transmembrane region" description="Helical" evidence="7">
    <location>
        <begin position="231"/>
        <end position="250"/>
    </location>
</feature>
<feature type="transmembrane region" description="Helical" evidence="7">
    <location>
        <begin position="166"/>
        <end position="188"/>
    </location>
</feature>
<protein>
    <submittedName>
        <fullName evidence="8">Uncharacterized protein</fullName>
    </submittedName>
</protein>
<keyword evidence="4" id="KW-0769">Symport</keyword>
<dbReference type="InterPro" id="IPR002657">
    <property type="entry name" value="BilAc:Na_symport/Acr3"/>
</dbReference>
<evidence type="ECO:0000256" key="7">
    <source>
        <dbReference type="SAM" id="Phobius"/>
    </source>
</evidence>
<evidence type="ECO:0000313" key="8">
    <source>
        <dbReference type="EMBL" id="UYV82636.1"/>
    </source>
</evidence>
<organism evidence="8 9">
    <name type="scientific">Cordylochernes scorpioides</name>
    <dbReference type="NCBI Taxonomy" id="51811"/>
    <lineage>
        <taxon>Eukaryota</taxon>
        <taxon>Metazoa</taxon>
        <taxon>Ecdysozoa</taxon>
        <taxon>Arthropoda</taxon>
        <taxon>Chelicerata</taxon>
        <taxon>Arachnida</taxon>
        <taxon>Pseudoscorpiones</taxon>
        <taxon>Cheliferoidea</taxon>
        <taxon>Chernetidae</taxon>
        <taxon>Cordylochernes</taxon>
    </lineage>
</organism>
<gene>
    <name evidence="8" type="ORF">LAZ67_22000290</name>
</gene>
<evidence type="ECO:0000256" key="4">
    <source>
        <dbReference type="ARBA" id="ARBA00022847"/>
    </source>
</evidence>
<dbReference type="PANTHER" id="PTHR10361:SF28">
    <property type="entry name" value="P3 PROTEIN-RELATED"/>
    <property type="match status" value="1"/>
</dbReference>
<feature type="transmembrane region" description="Helical" evidence="7">
    <location>
        <begin position="200"/>
        <end position="219"/>
    </location>
</feature>
<keyword evidence="3 7" id="KW-0812">Transmembrane</keyword>
<keyword evidence="5 7" id="KW-1133">Transmembrane helix</keyword>
<feature type="transmembrane region" description="Helical" evidence="7">
    <location>
        <begin position="17"/>
        <end position="35"/>
    </location>
</feature>
<reference evidence="8 9" key="1">
    <citation type="submission" date="2022-03" db="EMBL/GenBank/DDBJ databases">
        <title>A chromosomal length assembly of Cordylochernes scorpioides.</title>
        <authorList>
            <person name="Zeh D."/>
            <person name="Zeh J."/>
        </authorList>
    </citation>
    <scope>NUCLEOTIDE SEQUENCE [LARGE SCALE GENOMIC DNA]</scope>
    <source>
        <strain evidence="8">IN4F17</strain>
        <tissue evidence="8">Whole Body</tissue>
    </source>
</reference>
<name>A0ABY6LQN6_9ARAC</name>
<feature type="transmembrane region" description="Helical" evidence="7">
    <location>
        <begin position="71"/>
        <end position="91"/>
    </location>
</feature>
<evidence type="ECO:0000256" key="2">
    <source>
        <dbReference type="ARBA" id="ARBA00006528"/>
    </source>
</evidence>
<dbReference type="EMBL" id="CP092884">
    <property type="protein sequence ID" value="UYV82636.1"/>
    <property type="molecule type" value="Genomic_DNA"/>
</dbReference>
<dbReference type="Proteomes" id="UP001235939">
    <property type="component" value="Chromosome 22"/>
</dbReference>
<evidence type="ECO:0000313" key="9">
    <source>
        <dbReference type="Proteomes" id="UP001235939"/>
    </source>
</evidence>
<accession>A0ABY6LQN6</accession>
<keyword evidence="9" id="KW-1185">Reference proteome</keyword>
<dbReference type="Pfam" id="PF01758">
    <property type="entry name" value="SBF"/>
    <property type="match status" value="1"/>
</dbReference>
<comment type="subcellular location">
    <subcellularLocation>
        <location evidence="1">Membrane</location>
        <topology evidence="1">Multi-pass membrane protein</topology>
    </subcellularLocation>
</comment>
<comment type="similarity">
    <text evidence="2">Belongs to the bile acid:sodium symporter (BASS) (TC 2.A.28) family.</text>
</comment>
<proteinExistence type="inferred from homology"/>
<dbReference type="PANTHER" id="PTHR10361">
    <property type="entry name" value="SODIUM-BILE ACID COTRANSPORTER"/>
    <property type="match status" value="1"/>
</dbReference>